<sequence>MSFLMDLNSGEKAIAGAPRLTINNSKRSYVPQHFLQYAHTKETVEELVLDIRFDEKFPVFVCEDNSGVYIQVGIIGYDNYTPLLKQSSKKIVYGRKWRVEPYLPTSEIIQTVFLALQKAREHEVRELFKLSHRPMTSTPFNTHHDLPLMVELAEELMMSIANTGASKIKWVDHWFDDLSYDAARFTNAKVNPLRNGGYLIEVSIDKAPRSRLPELDNGDVAFVVSDLSRNTIYHCLMEALVNLSNRHVAEKFTYKGFARFSVNVDIIATGKLSLTSRNTSKIKTDTEFLNKLEKLNDEIDSNRVPVISKGELGINIIRRLLSFIPLHGFLPK</sequence>
<dbReference type="EMBL" id="JBGMEL010000004">
    <property type="protein sequence ID" value="MFA0790128.1"/>
    <property type="molecule type" value="Genomic_DNA"/>
</dbReference>
<comment type="caution">
    <text evidence="1">The sequence shown here is derived from an EMBL/GenBank/DDBJ whole genome shotgun (WGS) entry which is preliminary data.</text>
</comment>
<evidence type="ECO:0000313" key="1">
    <source>
        <dbReference type="EMBL" id="MFA0790128.1"/>
    </source>
</evidence>
<gene>
    <name evidence="1" type="ORF">ACCI51_06180</name>
</gene>
<evidence type="ECO:0000313" key="2">
    <source>
        <dbReference type="Proteomes" id="UP001569414"/>
    </source>
</evidence>
<dbReference type="Proteomes" id="UP001569414">
    <property type="component" value="Unassembled WGS sequence"/>
</dbReference>
<reference evidence="1 2" key="1">
    <citation type="submission" date="2024-08" db="EMBL/GenBank/DDBJ databases">
        <authorList>
            <person name="Ishaq N."/>
        </authorList>
    </citation>
    <scope>NUCLEOTIDE SEQUENCE [LARGE SCALE GENOMIC DNA]</scope>
    <source>
        <strain evidence="1 2">JCM 30400</strain>
    </source>
</reference>
<protein>
    <submittedName>
        <fullName evidence="1">Uncharacterized protein</fullName>
    </submittedName>
</protein>
<organism evidence="1 2">
    <name type="scientific">Microbulbifer echini</name>
    <dbReference type="NCBI Taxonomy" id="1529067"/>
    <lineage>
        <taxon>Bacteria</taxon>
        <taxon>Pseudomonadati</taxon>
        <taxon>Pseudomonadota</taxon>
        <taxon>Gammaproteobacteria</taxon>
        <taxon>Cellvibrionales</taxon>
        <taxon>Microbulbiferaceae</taxon>
        <taxon>Microbulbifer</taxon>
    </lineage>
</organism>
<name>A0ABV4NM79_9GAMM</name>
<dbReference type="RefSeq" id="WP_371842969.1">
    <property type="nucleotide sequence ID" value="NZ_JBGMEL010000004.1"/>
</dbReference>
<keyword evidence="2" id="KW-1185">Reference proteome</keyword>
<proteinExistence type="predicted"/>
<accession>A0ABV4NM79</accession>